<evidence type="ECO:0000256" key="3">
    <source>
        <dbReference type="ARBA" id="ARBA00022490"/>
    </source>
</evidence>
<keyword evidence="4" id="KW-0206">Cytoskeleton</keyword>
<evidence type="ECO:0000313" key="9">
    <source>
        <dbReference type="RefSeq" id="XP_047736344.1"/>
    </source>
</evidence>
<evidence type="ECO:0000259" key="7">
    <source>
        <dbReference type="PROSITE" id="PS51665"/>
    </source>
</evidence>
<dbReference type="PROSITE" id="PS51665">
    <property type="entry name" value="ENKURIN"/>
    <property type="match status" value="1"/>
</dbReference>
<dbReference type="AlphaFoldDB" id="A0A979FJ75"/>
<keyword evidence="3" id="KW-0963">Cytoplasm</keyword>
<gene>
    <name evidence="9" type="primary">LOC125177861</name>
</gene>
<dbReference type="PANTHER" id="PTHR21490">
    <property type="entry name" value="ENKURIN-RELATED"/>
    <property type="match status" value="1"/>
</dbReference>
<proteinExistence type="predicted"/>
<dbReference type="InterPro" id="IPR027012">
    <property type="entry name" value="Enkurin_dom"/>
</dbReference>
<dbReference type="Pfam" id="PF13864">
    <property type="entry name" value="Enkurin"/>
    <property type="match status" value="1"/>
</dbReference>
<evidence type="ECO:0000256" key="1">
    <source>
        <dbReference type="ARBA" id="ARBA00004138"/>
    </source>
</evidence>
<dbReference type="GeneID" id="125177861"/>
<feature type="domain" description="Enkurin" evidence="7">
    <location>
        <begin position="1"/>
        <end position="88"/>
    </location>
</feature>
<comment type="subcellular location">
    <subcellularLocation>
        <location evidence="1">Cell projection</location>
        <location evidence="1">Cilium</location>
    </subcellularLocation>
    <subcellularLocation>
        <location evidence="2">Cytoplasm</location>
        <location evidence="2">Cytoskeleton</location>
    </subcellularLocation>
</comment>
<organism evidence="8 9">
    <name type="scientific">Hyalella azteca</name>
    <name type="common">Amphipod</name>
    <dbReference type="NCBI Taxonomy" id="294128"/>
    <lineage>
        <taxon>Eukaryota</taxon>
        <taxon>Metazoa</taxon>
        <taxon>Ecdysozoa</taxon>
        <taxon>Arthropoda</taxon>
        <taxon>Crustacea</taxon>
        <taxon>Multicrustacea</taxon>
        <taxon>Malacostraca</taxon>
        <taxon>Eumalacostraca</taxon>
        <taxon>Peracarida</taxon>
        <taxon>Amphipoda</taxon>
        <taxon>Senticaudata</taxon>
        <taxon>Talitrida</taxon>
        <taxon>Talitroidea</taxon>
        <taxon>Hyalellidae</taxon>
        <taxon>Hyalella</taxon>
    </lineage>
</organism>
<keyword evidence="5" id="KW-0966">Cell projection</keyword>
<protein>
    <submittedName>
        <fullName evidence="9">Uncharacterized protein LOC125177861</fullName>
    </submittedName>
</protein>
<dbReference type="OrthoDB" id="10264920at2759"/>
<feature type="region of interest" description="Disordered" evidence="6">
    <location>
        <begin position="1"/>
        <end position="23"/>
    </location>
</feature>
<evidence type="ECO:0000313" key="8">
    <source>
        <dbReference type="Proteomes" id="UP000694843"/>
    </source>
</evidence>
<dbReference type="PANTHER" id="PTHR21490:SF2">
    <property type="entry name" value="ENKURIN DOMAIN-CONTAINING PROTEIN 1"/>
    <property type="match status" value="1"/>
</dbReference>
<dbReference type="Proteomes" id="UP000694843">
    <property type="component" value="Unplaced"/>
</dbReference>
<dbReference type="InterPro" id="IPR052102">
    <property type="entry name" value="Enkurin_domain-protein"/>
</dbReference>
<evidence type="ECO:0000256" key="4">
    <source>
        <dbReference type="ARBA" id="ARBA00023212"/>
    </source>
</evidence>
<evidence type="ECO:0000256" key="2">
    <source>
        <dbReference type="ARBA" id="ARBA00004245"/>
    </source>
</evidence>
<dbReference type="KEGG" id="hazt:125177861"/>
<dbReference type="GO" id="GO:0005881">
    <property type="term" value="C:cytoplasmic microtubule"/>
    <property type="evidence" value="ECO:0007669"/>
    <property type="project" value="TreeGrafter"/>
</dbReference>
<keyword evidence="8" id="KW-1185">Reference proteome</keyword>
<sequence>MEQARAEAAEEARDPCCPERHTRLPDHQRLATLRLLHTSIQEVVRELSALPVAQDTLRVRARRAQLEDKLLQLEDGVRIFTQPVVYVMTDD</sequence>
<evidence type="ECO:0000256" key="5">
    <source>
        <dbReference type="ARBA" id="ARBA00023273"/>
    </source>
</evidence>
<name>A0A979FJ75_HYAAZ</name>
<dbReference type="RefSeq" id="XP_047736344.1">
    <property type="nucleotide sequence ID" value="XM_047880388.1"/>
</dbReference>
<reference evidence="9" key="1">
    <citation type="submission" date="2025-08" db="UniProtKB">
        <authorList>
            <consortium name="RefSeq"/>
        </authorList>
    </citation>
    <scope>IDENTIFICATION</scope>
    <source>
        <tissue evidence="9">Whole organism</tissue>
    </source>
</reference>
<accession>A0A979FJ75</accession>
<dbReference type="GO" id="GO:0005929">
    <property type="term" value="C:cilium"/>
    <property type="evidence" value="ECO:0007669"/>
    <property type="project" value="UniProtKB-SubCell"/>
</dbReference>
<evidence type="ECO:0000256" key="6">
    <source>
        <dbReference type="SAM" id="MobiDB-lite"/>
    </source>
</evidence>